<keyword evidence="2" id="KW-1185">Reference proteome</keyword>
<name>A0A067LXU8_BOTB1</name>
<organism evidence="1 2">
    <name type="scientific">Botryobasidium botryosum (strain FD-172 SS1)</name>
    <dbReference type="NCBI Taxonomy" id="930990"/>
    <lineage>
        <taxon>Eukaryota</taxon>
        <taxon>Fungi</taxon>
        <taxon>Dikarya</taxon>
        <taxon>Basidiomycota</taxon>
        <taxon>Agaricomycotina</taxon>
        <taxon>Agaricomycetes</taxon>
        <taxon>Cantharellales</taxon>
        <taxon>Botryobasidiaceae</taxon>
        <taxon>Botryobasidium</taxon>
    </lineage>
</organism>
<accession>A0A067LXU8</accession>
<proteinExistence type="predicted"/>
<dbReference type="EMBL" id="KL198094">
    <property type="protein sequence ID" value="KDQ08213.1"/>
    <property type="molecule type" value="Genomic_DNA"/>
</dbReference>
<evidence type="ECO:0000313" key="2">
    <source>
        <dbReference type="Proteomes" id="UP000027195"/>
    </source>
</evidence>
<protein>
    <submittedName>
        <fullName evidence="1">Uncharacterized protein</fullName>
    </submittedName>
</protein>
<feature type="non-terminal residue" evidence="1">
    <location>
        <position position="79"/>
    </location>
</feature>
<dbReference type="Proteomes" id="UP000027195">
    <property type="component" value="Unassembled WGS sequence"/>
</dbReference>
<dbReference type="HOGENOM" id="CLU_190351_0_0_1"/>
<dbReference type="AlphaFoldDB" id="A0A067LXU8"/>
<dbReference type="STRING" id="930990.A0A067LXU8"/>
<feature type="non-terminal residue" evidence="1">
    <location>
        <position position="1"/>
    </location>
</feature>
<dbReference type="OrthoDB" id="2596255at2759"/>
<evidence type="ECO:0000313" key="1">
    <source>
        <dbReference type="EMBL" id="KDQ08213.1"/>
    </source>
</evidence>
<gene>
    <name evidence="1" type="ORF">BOTBODRAFT_76982</name>
</gene>
<sequence length="79" mass="8595">ARRDAQKTESALRAEIDTLRRASEKNAAGEQRARQKMLALQEALKRCVAATADAEAQVRVVEGALPPLEARVCAVEAEH</sequence>
<reference evidence="2" key="1">
    <citation type="journal article" date="2014" name="Proc. Natl. Acad. Sci. U.S.A.">
        <title>Extensive sampling of basidiomycete genomes demonstrates inadequacy of the white-rot/brown-rot paradigm for wood decay fungi.</title>
        <authorList>
            <person name="Riley R."/>
            <person name="Salamov A.A."/>
            <person name="Brown D.W."/>
            <person name="Nagy L.G."/>
            <person name="Floudas D."/>
            <person name="Held B.W."/>
            <person name="Levasseur A."/>
            <person name="Lombard V."/>
            <person name="Morin E."/>
            <person name="Otillar R."/>
            <person name="Lindquist E.A."/>
            <person name="Sun H."/>
            <person name="LaButti K.M."/>
            <person name="Schmutz J."/>
            <person name="Jabbour D."/>
            <person name="Luo H."/>
            <person name="Baker S.E."/>
            <person name="Pisabarro A.G."/>
            <person name="Walton J.D."/>
            <person name="Blanchette R.A."/>
            <person name="Henrissat B."/>
            <person name="Martin F."/>
            <person name="Cullen D."/>
            <person name="Hibbett D.S."/>
            <person name="Grigoriev I.V."/>
        </authorList>
    </citation>
    <scope>NUCLEOTIDE SEQUENCE [LARGE SCALE GENOMIC DNA]</scope>
    <source>
        <strain evidence="2">FD-172 SS1</strain>
    </source>
</reference>
<dbReference type="InParanoid" id="A0A067LXU8"/>